<evidence type="ECO:0000313" key="2">
    <source>
        <dbReference type="Proteomes" id="UP000198964"/>
    </source>
</evidence>
<dbReference type="Proteomes" id="UP000198964">
    <property type="component" value="Unassembled WGS sequence"/>
</dbReference>
<accession>A0A1I2J0P7</accession>
<evidence type="ECO:0000313" key="1">
    <source>
        <dbReference type="EMBL" id="SFF46526.1"/>
    </source>
</evidence>
<proteinExistence type="predicted"/>
<protein>
    <submittedName>
        <fullName evidence="1">Uncharacterized protein</fullName>
    </submittedName>
</protein>
<reference evidence="1 2" key="1">
    <citation type="submission" date="2016-10" db="EMBL/GenBank/DDBJ databases">
        <authorList>
            <person name="de Groot N.N."/>
        </authorList>
    </citation>
    <scope>NUCLEOTIDE SEQUENCE [LARGE SCALE GENOMIC DNA]</scope>
    <source>
        <strain evidence="1 2">CGMCC 1.9156</strain>
    </source>
</reference>
<dbReference type="EMBL" id="FONW01000007">
    <property type="protein sequence ID" value="SFF46526.1"/>
    <property type="molecule type" value="Genomic_DNA"/>
</dbReference>
<dbReference type="AlphaFoldDB" id="A0A1I2J0P7"/>
<keyword evidence="2" id="KW-1185">Reference proteome</keyword>
<name>A0A1I2J0P7_9BACT</name>
<gene>
    <name evidence="1" type="ORF">SAMN05216283_10716</name>
</gene>
<sequence length="228" mass="26187">MSYHDDFELWKEQIEDLPSEELKLPDQPVDDFVAGTETLAVEANEDRETLAAAGLDVTLIDDLTPLSGALRYCQATWMSVFRARKEAEAQWRAQAPQAFKFRDELLHHFSFAYRNDDDLQKKVMRIREGASQADMVQDLLELAVLGEKYPEPLSAINFDLAQLQEARTVSHTMSELLAAANGAADDSSTAKLLRDKAYRLLEQKASTIREFGRYVFWKDEDKRKRYYK</sequence>
<organism evidence="1 2">
    <name type="scientific">Sunxiuqinia elliptica</name>
    <dbReference type="NCBI Taxonomy" id="655355"/>
    <lineage>
        <taxon>Bacteria</taxon>
        <taxon>Pseudomonadati</taxon>
        <taxon>Bacteroidota</taxon>
        <taxon>Bacteroidia</taxon>
        <taxon>Marinilabiliales</taxon>
        <taxon>Prolixibacteraceae</taxon>
        <taxon>Sunxiuqinia</taxon>
    </lineage>
</organism>
<dbReference type="RefSeq" id="WP_093920356.1">
    <property type="nucleotide sequence ID" value="NZ_FONW01000007.1"/>
</dbReference>